<reference evidence="5" key="1">
    <citation type="submission" date="2014-04" db="EMBL/GenBank/DDBJ databases">
        <title>Whole-Genome optical mapping and complete genome sequence of Sphingobacterium deserti sp. nov., a new spaces isolated from desert in the west of China.</title>
        <authorList>
            <person name="Teng C."/>
            <person name="Zhou Z."/>
            <person name="Li X."/>
            <person name="Chen M."/>
            <person name="Lin M."/>
            <person name="Wang L."/>
            <person name="Su S."/>
            <person name="Zhang C."/>
            <person name="Zhang W."/>
        </authorList>
    </citation>
    <scope>NUCLEOTIDE SEQUENCE [LARGE SCALE GENOMIC DNA]</scope>
    <source>
        <strain evidence="5">ACCC05744</strain>
    </source>
</reference>
<dbReference type="PANTHER" id="PTHR44591:SF3">
    <property type="entry name" value="RESPONSE REGULATORY DOMAIN-CONTAINING PROTEIN"/>
    <property type="match status" value="1"/>
</dbReference>
<gene>
    <name evidence="4" type="ORF">DI53_3665</name>
</gene>
<dbReference type="EMBL" id="JJMU01000066">
    <property type="protein sequence ID" value="KGE12625.1"/>
    <property type="molecule type" value="Genomic_DNA"/>
</dbReference>
<organism evidence="4 5">
    <name type="scientific">Sphingobacterium deserti</name>
    <dbReference type="NCBI Taxonomy" id="1229276"/>
    <lineage>
        <taxon>Bacteria</taxon>
        <taxon>Pseudomonadati</taxon>
        <taxon>Bacteroidota</taxon>
        <taxon>Sphingobacteriia</taxon>
        <taxon>Sphingobacteriales</taxon>
        <taxon>Sphingobacteriaceae</taxon>
        <taxon>Sphingobacterium</taxon>
    </lineage>
</organism>
<dbReference type="Gene3D" id="3.40.50.2300">
    <property type="match status" value="1"/>
</dbReference>
<proteinExistence type="predicted"/>
<keyword evidence="1 2" id="KW-0597">Phosphoprotein</keyword>
<dbReference type="InterPro" id="IPR011006">
    <property type="entry name" value="CheY-like_superfamily"/>
</dbReference>
<dbReference type="eggNOG" id="COG0745">
    <property type="taxonomic scope" value="Bacteria"/>
</dbReference>
<dbReference type="Proteomes" id="UP000031802">
    <property type="component" value="Unassembled WGS sequence"/>
</dbReference>
<dbReference type="SMART" id="SM00448">
    <property type="entry name" value="REC"/>
    <property type="match status" value="1"/>
</dbReference>
<protein>
    <submittedName>
        <fullName evidence="4">Response regulator receiver protein</fullName>
    </submittedName>
</protein>
<dbReference type="STRING" id="1229276.DI53_3665"/>
<dbReference type="PROSITE" id="PS50110">
    <property type="entry name" value="RESPONSE_REGULATORY"/>
    <property type="match status" value="1"/>
</dbReference>
<evidence type="ECO:0000256" key="2">
    <source>
        <dbReference type="PROSITE-ProRule" id="PRU00169"/>
    </source>
</evidence>
<dbReference type="Pfam" id="PF00072">
    <property type="entry name" value="Response_reg"/>
    <property type="match status" value="1"/>
</dbReference>
<feature type="domain" description="Response regulatory" evidence="3">
    <location>
        <begin position="4"/>
        <end position="118"/>
    </location>
</feature>
<evidence type="ECO:0000313" key="4">
    <source>
        <dbReference type="EMBL" id="KGE12625.1"/>
    </source>
</evidence>
<evidence type="ECO:0000256" key="1">
    <source>
        <dbReference type="ARBA" id="ARBA00022553"/>
    </source>
</evidence>
<dbReference type="SUPFAM" id="SSF52172">
    <property type="entry name" value="CheY-like"/>
    <property type="match status" value="1"/>
</dbReference>
<accession>A0A0B8T698</accession>
<dbReference type="PATRIC" id="fig|1229276.3.peg.3789"/>
<dbReference type="PANTHER" id="PTHR44591">
    <property type="entry name" value="STRESS RESPONSE REGULATOR PROTEIN 1"/>
    <property type="match status" value="1"/>
</dbReference>
<dbReference type="InterPro" id="IPR001789">
    <property type="entry name" value="Sig_transdc_resp-reg_receiver"/>
</dbReference>
<dbReference type="GO" id="GO:0000160">
    <property type="term" value="P:phosphorelay signal transduction system"/>
    <property type="evidence" value="ECO:0007669"/>
    <property type="project" value="InterPro"/>
</dbReference>
<name>A0A0B8T698_9SPHI</name>
<evidence type="ECO:0000259" key="3">
    <source>
        <dbReference type="PROSITE" id="PS50110"/>
    </source>
</evidence>
<reference evidence="4 5" key="2">
    <citation type="journal article" date="2015" name="PLoS ONE">
        <title>Whole-Genome Optical Mapping and Finished Genome Sequence of Sphingobacterium deserti sp. nov., a New Species Isolated from the Western Desert of China.</title>
        <authorList>
            <person name="Teng C."/>
            <person name="Zhou Z."/>
            <person name="Molnar I."/>
            <person name="Li X."/>
            <person name="Tang R."/>
            <person name="Chen M."/>
            <person name="Wang L."/>
            <person name="Su S."/>
            <person name="Zhang W."/>
            <person name="Lin M."/>
        </authorList>
    </citation>
    <scope>NUCLEOTIDE SEQUENCE [LARGE SCALE GENOMIC DNA]</scope>
    <source>
        <strain evidence="5">ACCC05744</strain>
    </source>
</reference>
<dbReference type="InterPro" id="IPR050595">
    <property type="entry name" value="Bact_response_regulator"/>
</dbReference>
<keyword evidence="5" id="KW-1185">Reference proteome</keyword>
<sequence length="118" mass="13246">MEKDVFICDDDKNIAEILGMIAEDVGASIAIETNSSLLFPRLKKCIPKLLIIDLWMPERSGEDIIRALRGEEVFQDLRILCISASIDGQQIARSAGADFYLAKPFDIYEVKALMNRVL</sequence>
<dbReference type="AlphaFoldDB" id="A0A0B8T698"/>
<evidence type="ECO:0000313" key="5">
    <source>
        <dbReference type="Proteomes" id="UP000031802"/>
    </source>
</evidence>
<comment type="caution">
    <text evidence="4">The sequence shown here is derived from an EMBL/GenBank/DDBJ whole genome shotgun (WGS) entry which is preliminary data.</text>
</comment>
<feature type="modified residue" description="4-aspartylphosphate" evidence="2">
    <location>
        <position position="53"/>
    </location>
</feature>